<keyword evidence="1" id="KW-0732">Signal</keyword>
<evidence type="ECO:0008006" key="4">
    <source>
        <dbReference type="Google" id="ProtNLM"/>
    </source>
</evidence>
<dbReference type="Proteomes" id="UP001168380">
    <property type="component" value="Unassembled WGS sequence"/>
</dbReference>
<feature type="chain" id="PRO_5046981722" description="Lipocalin-like domain-containing protein" evidence="1">
    <location>
        <begin position="24"/>
        <end position="139"/>
    </location>
</feature>
<dbReference type="Gene3D" id="2.40.128.490">
    <property type="entry name" value="Uncharacterised protein PF14869, DUF4488"/>
    <property type="match status" value="1"/>
</dbReference>
<dbReference type="EMBL" id="JAULRT010000035">
    <property type="protein sequence ID" value="MDO3381565.1"/>
    <property type="molecule type" value="Genomic_DNA"/>
</dbReference>
<comment type="caution">
    <text evidence="2">The sequence shown here is derived from an EMBL/GenBank/DDBJ whole genome shotgun (WGS) entry which is preliminary data.</text>
</comment>
<keyword evidence="3" id="KW-1185">Reference proteome</keyword>
<reference evidence="2" key="1">
    <citation type="submission" date="2023-07" db="EMBL/GenBank/DDBJ databases">
        <title>Gilvimarinus algae sp. nov., isolated from the surface of Kelp.</title>
        <authorList>
            <person name="Sun Y.Y."/>
            <person name="Gong Y."/>
            <person name="Du Z.J."/>
        </authorList>
    </citation>
    <scope>NUCLEOTIDE SEQUENCE</scope>
    <source>
        <strain evidence="2">SDUM040014</strain>
    </source>
</reference>
<organism evidence="2 3">
    <name type="scientific">Gilvimarinus algae</name>
    <dbReference type="NCBI Taxonomy" id="3058037"/>
    <lineage>
        <taxon>Bacteria</taxon>
        <taxon>Pseudomonadati</taxon>
        <taxon>Pseudomonadota</taxon>
        <taxon>Gammaproteobacteria</taxon>
        <taxon>Cellvibrionales</taxon>
        <taxon>Cellvibrionaceae</taxon>
        <taxon>Gilvimarinus</taxon>
    </lineage>
</organism>
<evidence type="ECO:0000256" key="1">
    <source>
        <dbReference type="SAM" id="SignalP"/>
    </source>
</evidence>
<name>A0ABT8TD76_9GAMM</name>
<gene>
    <name evidence="2" type="ORF">QWI16_05220</name>
</gene>
<proteinExistence type="predicted"/>
<accession>A0ABT8TD76</accession>
<protein>
    <recommendedName>
        <fullName evidence="4">Lipocalin-like domain-containing protein</fullName>
    </recommendedName>
</protein>
<evidence type="ECO:0000313" key="3">
    <source>
        <dbReference type="Proteomes" id="UP001168380"/>
    </source>
</evidence>
<sequence>MKPFISRLFFLIAVCLIGSVAHAGDTPSLAGTWELVTGEFIDGEGNLMKYDEAKISSRKVLTDTDFFFISHKDGQFWAASTGRYNQEGDQYVETPELLSYPLPEGSSYTFSFKLEGDNWYTERFEEGKRVEFEHWARVR</sequence>
<feature type="signal peptide" evidence="1">
    <location>
        <begin position="1"/>
        <end position="23"/>
    </location>
</feature>
<evidence type="ECO:0000313" key="2">
    <source>
        <dbReference type="EMBL" id="MDO3381565.1"/>
    </source>
</evidence>
<dbReference type="RefSeq" id="WP_302711698.1">
    <property type="nucleotide sequence ID" value="NZ_JAULRT010000035.1"/>
</dbReference>